<dbReference type="Pfam" id="PF09817">
    <property type="entry name" value="Zwilch"/>
    <property type="match status" value="1"/>
</dbReference>
<comment type="subcellular location">
    <subcellularLocation>
        <location evidence="1 9">Chromosome</location>
        <location evidence="1 9">Centromere</location>
        <location evidence="1 9">Kinetochore</location>
    </subcellularLocation>
</comment>
<dbReference type="InterPro" id="IPR018630">
    <property type="entry name" value="Zwilch"/>
</dbReference>
<evidence type="ECO:0000256" key="8">
    <source>
        <dbReference type="ARBA" id="ARBA00023328"/>
    </source>
</evidence>
<reference evidence="10" key="2">
    <citation type="submission" date="2025-09" db="UniProtKB">
        <authorList>
            <consortium name="Ensembl"/>
        </authorList>
    </citation>
    <scope>IDENTIFICATION</scope>
</reference>
<keyword evidence="4 9" id="KW-0132">Cell division</keyword>
<keyword evidence="3 9" id="KW-0158">Chromosome</keyword>
<sequence length="596" mass="66731">MAAERRRRAGGGLGGLLLRIREDGKDSIPERPYLYETDVEISLIGSGCKSPVENFWNGSSAVYILQKATHNEESNSMEESRTDDAVYASEVLPKESPGALALSVGRAKQLISLYTMVQNPNVTCLGTSELEVLPALWARCDGSDPQHTCWIGAEPLRAGSKLTGLNIYMVSCDGPTADKTRFANLEELKMEHKIRHHSSVVTTKGFARYELMAGAAVEDTMAESGSSVSVDITWNGVEKILETPPLISAATLNIALELGDPRSPVFHLYRELQFLLALAEGLKMGVTEWPDPSESESALKLVQEFLTDLKKKLDGDCMFGNKNETEKIQCDTAAVDSCIKSIFGERGDLDFTEQLWCKMKSVSSYQELIDCFTLVIKSLQRGEIQPWIHQGSSSFLSQLIQQSYRGEMEDVSLSDITPVQMLLEIGLEKMKKDYVSFFIGQELATLNYLDYFISTSVDLQEQVHRVQKLHHVLEIMVSCTGLLQFRHENLFPLTQICMKYYKENPLNEEHVFQLPIRPALVKKFYQNDKPEVWKVEMSSGHGQKEVKTTWQVSTNAPVEHGTSNNSGFLLDSTVNGSSEERLYFITTTQCSQVHFT</sequence>
<dbReference type="GO" id="GO:0034501">
    <property type="term" value="P:protein localization to kinetochore"/>
    <property type="evidence" value="ECO:0007669"/>
    <property type="project" value="UniProtKB-UniRule"/>
</dbReference>
<comment type="function">
    <text evidence="9">Essential component of the mitotic checkpoint, which prevents cells from prematurely exiting mitosis. Required for the assembly of the dynein-dynactin and MAD1-MAD2 complexes onto kinetochores. Its function related to the spindle assembly machinery is proposed to depend on its association in the mitotic RZZ complex.</text>
</comment>
<evidence type="ECO:0000313" key="11">
    <source>
        <dbReference type="Proteomes" id="UP000694396"/>
    </source>
</evidence>
<protein>
    <recommendedName>
        <fullName evidence="9">Protein zwilch</fullName>
    </recommendedName>
</protein>
<evidence type="ECO:0000256" key="4">
    <source>
        <dbReference type="ARBA" id="ARBA00022618"/>
    </source>
</evidence>
<evidence type="ECO:0000256" key="6">
    <source>
        <dbReference type="ARBA" id="ARBA00022838"/>
    </source>
</evidence>
<comment type="subunit">
    <text evidence="9">Component of the RZZ complex.</text>
</comment>
<dbReference type="PANTHER" id="PTHR15995:SF1">
    <property type="entry name" value="PROTEIN ZWILCH HOMOLOG"/>
    <property type="match status" value="1"/>
</dbReference>
<evidence type="ECO:0000313" key="10">
    <source>
        <dbReference type="Ensembl" id="ENSCRFP00000005526.1"/>
    </source>
</evidence>
<name>A0A8C3QHB8_9PASS</name>
<accession>A0A8C3QHB8</accession>
<evidence type="ECO:0000256" key="3">
    <source>
        <dbReference type="ARBA" id="ARBA00022454"/>
    </source>
</evidence>
<dbReference type="AlphaFoldDB" id="A0A8C3QHB8"/>
<dbReference type="Gene3D" id="6.20.270.10">
    <property type="match status" value="1"/>
</dbReference>
<dbReference type="GO" id="GO:0007094">
    <property type="term" value="P:mitotic spindle assembly checkpoint signaling"/>
    <property type="evidence" value="ECO:0007669"/>
    <property type="project" value="UniProtKB-UniRule"/>
</dbReference>
<evidence type="ECO:0000256" key="1">
    <source>
        <dbReference type="ARBA" id="ARBA00004629"/>
    </source>
</evidence>
<evidence type="ECO:0000256" key="7">
    <source>
        <dbReference type="ARBA" id="ARBA00023306"/>
    </source>
</evidence>
<dbReference type="Gene3D" id="6.10.140.520">
    <property type="match status" value="1"/>
</dbReference>
<reference evidence="10" key="1">
    <citation type="submission" date="2025-08" db="UniProtKB">
        <authorList>
            <consortium name="Ensembl"/>
        </authorList>
    </citation>
    <scope>IDENTIFICATION</scope>
</reference>
<dbReference type="GO" id="GO:0051301">
    <property type="term" value="P:cell division"/>
    <property type="evidence" value="ECO:0007669"/>
    <property type="project" value="UniProtKB-UniRule"/>
</dbReference>
<evidence type="ECO:0000256" key="9">
    <source>
        <dbReference type="RuleBase" id="RU369076"/>
    </source>
</evidence>
<dbReference type="Gene3D" id="1.20.58.730">
    <property type="match status" value="1"/>
</dbReference>
<dbReference type="Gene3D" id="2.20.25.230">
    <property type="match status" value="1"/>
</dbReference>
<keyword evidence="8 9" id="KW-0137">Centromere</keyword>
<dbReference type="Ensembl" id="ENSCRFT00000005737.1">
    <property type="protein sequence ID" value="ENSCRFP00000005526.1"/>
    <property type="gene ID" value="ENSCRFG00000004456.1"/>
</dbReference>
<comment type="similarity">
    <text evidence="2 9">Belongs to the ZWILCH family.</text>
</comment>
<dbReference type="Proteomes" id="UP000694396">
    <property type="component" value="Unplaced"/>
</dbReference>
<keyword evidence="7 9" id="KW-0131">Cell cycle</keyword>
<evidence type="ECO:0000256" key="2">
    <source>
        <dbReference type="ARBA" id="ARBA00009062"/>
    </source>
</evidence>
<proteinExistence type="inferred from homology"/>
<dbReference type="PANTHER" id="PTHR15995">
    <property type="entry name" value="PROTEIN ZWILCH HOMOLOG"/>
    <property type="match status" value="1"/>
</dbReference>
<keyword evidence="5 9" id="KW-0498">Mitosis</keyword>
<keyword evidence="6 9" id="KW-0995">Kinetochore</keyword>
<dbReference type="Gene3D" id="1.10.287.1880">
    <property type="match status" value="1"/>
</dbReference>
<organism evidence="10 11">
    <name type="scientific">Cyanoderma ruficeps</name>
    <name type="common">rufous-capped babbler</name>
    <dbReference type="NCBI Taxonomy" id="181631"/>
    <lineage>
        <taxon>Eukaryota</taxon>
        <taxon>Metazoa</taxon>
        <taxon>Chordata</taxon>
        <taxon>Craniata</taxon>
        <taxon>Vertebrata</taxon>
        <taxon>Euteleostomi</taxon>
        <taxon>Archelosauria</taxon>
        <taxon>Archosauria</taxon>
        <taxon>Dinosauria</taxon>
        <taxon>Saurischia</taxon>
        <taxon>Theropoda</taxon>
        <taxon>Coelurosauria</taxon>
        <taxon>Aves</taxon>
        <taxon>Neognathae</taxon>
        <taxon>Neoaves</taxon>
        <taxon>Telluraves</taxon>
        <taxon>Australaves</taxon>
        <taxon>Passeriformes</taxon>
        <taxon>Sylvioidea</taxon>
        <taxon>Timaliidae</taxon>
        <taxon>Cyanoderma</taxon>
    </lineage>
</organism>
<dbReference type="GO" id="GO:1990423">
    <property type="term" value="C:RZZ complex"/>
    <property type="evidence" value="ECO:0007669"/>
    <property type="project" value="UniProtKB-UniRule"/>
</dbReference>
<dbReference type="FunFam" id="1.20.58.730:FF:000001">
    <property type="entry name" value="Protein zwilch homolog"/>
    <property type="match status" value="1"/>
</dbReference>
<keyword evidence="11" id="KW-1185">Reference proteome</keyword>
<evidence type="ECO:0000256" key="5">
    <source>
        <dbReference type="ARBA" id="ARBA00022776"/>
    </source>
</evidence>